<dbReference type="InterPro" id="IPR013525">
    <property type="entry name" value="ABC2_TM"/>
</dbReference>
<feature type="region of interest" description="Disordered" evidence="10">
    <location>
        <begin position="1092"/>
        <end position="1112"/>
    </location>
</feature>
<dbReference type="PANTHER" id="PTHR19241">
    <property type="entry name" value="ATP-BINDING CASSETTE TRANSPORTER"/>
    <property type="match status" value="1"/>
</dbReference>
<name>A0A100I2L3_ASPNG</name>
<organism evidence="13 14">
    <name type="scientific">Aspergillus niger</name>
    <dbReference type="NCBI Taxonomy" id="5061"/>
    <lineage>
        <taxon>Eukaryota</taxon>
        <taxon>Fungi</taxon>
        <taxon>Dikarya</taxon>
        <taxon>Ascomycota</taxon>
        <taxon>Pezizomycotina</taxon>
        <taxon>Eurotiomycetes</taxon>
        <taxon>Eurotiomycetidae</taxon>
        <taxon>Eurotiales</taxon>
        <taxon>Aspergillaceae</taxon>
        <taxon>Aspergillus</taxon>
        <taxon>Aspergillus subgen. Circumdati</taxon>
    </lineage>
</organism>
<dbReference type="PROSITE" id="PS50893">
    <property type="entry name" value="ABC_TRANSPORTER_2"/>
    <property type="match status" value="2"/>
</dbReference>
<evidence type="ECO:0000256" key="6">
    <source>
        <dbReference type="ARBA" id="ARBA00022741"/>
    </source>
</evidence>
<feature type="compositionally biased region" description="Basic and acidic residues" evidence="10">
    <location>
        <begin position="1"/>
        <end position="18"/>
    </location>
</feature>
<dbReference type="InterPro" id="IPR027417">
    <property type="entry name" value="P-loop_NTPase"/>
</dbReference>
<dbReference type="CDD" id="cd03233">
    <property type="entry name" value="ABCG_PDR_domain1"/>
    <property type="match status" value="1"/>
</dbReference>
<feature type="transmembrane region" description="Helical" evidence="11">
    <location>
        <begin position="593"/>
        <end position="611"/>
    </location>
</feature>
<feature type="transmembrane region" description="Helical" evidence="11">
    <location>
        <begin position="1172"/>
        <end position="1191"/>
    </location>
</feature>
<keyword evidence="7" id="KW-0067">ATP-binding</keyword>
<evidence type="ECO:0000256" key="5">
    <source>
        <dbReference type="ARBA" id="ARBA00022692"/>
    </source>
</evidence>
<evidence type="ECO:0000313" key="14">
    <source>
        <dbReference type="Proteomes" id="UP000068243"/>
    </source>
</evidence>
<dbReference type="OrthoDB" id="245989at2759"/>
<dbReference type="Pfam" id="PF19055">
    <property type="entry name" value="ABC2_membrane_7"/>
    <property type="match status" value="1"/>
</dbReference>
<feature type="domain" description="ABC transporter" evidence="12">
    <location>
        <begin position="804"/>
        <end position="1047"/>
    </location>
</feature>
<dbReference type="Proteomes" id="UP000068243">
    <property type="component" value="Unassembled WGS sequence"/>
</dbReference>
<sequence>MDEKDASAHDPYPSDKEQTPSSDEEEQELHNLTRIASTRTGRRISQAATIIEKDDPRLDPANPAFDQRLWAKLVLTALNQSGIVQQTQGVVFSNLCVSGSGSALQIQKTIATQLAAPFRAAAHALSRRASPPPRQILHSFDGFLQSGELLLVLGRPGSGCTTFLKTLCGHLGGLTLEPQSTIHYQGIEYEDMIKHHRGEVAYNKEVDQHFPHLTVGQTLSFAAHARTPQKRIEGLTRSEYVETLTQVVLAVFGLSHTYHTKVGDNFVRGVSGGERKRVSIAEMFVSRCRIGAWDNSTRGLDASSALKFVRALRLSADMGRSCHAIAAYQASQSMYDLVDKVVVLYEGRQIYFGRRDRAVRYFEEMGWELPDRQVSGDFLTSVTNPGERKARPDMVDKVPRTAKEFEEYWKRSPEYQELCGQIEEYQRAHPPDSDEAKAFKANHEQQQARHTRPRSPYLLSVPMQVRLCLRRAFQRLRNDLPTVIVTVVTQPILALVIGSIFFNSAPTTATFFQKGAVLYFAVLFNALIALNEIIQLYSQRPIAVKQAGYAFVHPFAEALASWIMDLPIKFTRGTLFCVILYLMSNLRREPSQFFICYMFLLTSVLTMSGIFRSLAAATRTSAQAMAMAGVCILCIVVYTGFVLPQPYMHPWLSWIRWVNPIYYVYEAILANEFHGRNFECASVIPSYAVGSSFICSTVGAVAGERFVSGDAYVEQSYQYYYSHVWRNYGILVAYLVLFTGLYLFLSEYNSGETSKAETLVFRSGHVPQYLLSSDGIEDGEAPPDKPEVRDQVDAINLPRQTDILSWKGLNYDIPVKDGTRRLLDNVNGWVKPGTLTALMGVSGAGKTTLLDVLAQRVSIGVVTGDVLVNGRALKANFPRETGYVQQQDLHMETTTVREALRFSAMLRQPASVSEKEKYEYVEEVIKVLRMQDFAEAVVGSLGEGLNVEQRKLLSIGVELAAKPTLLIFLDEPTSGLDSQSSWTICALLRRLADHGQAVLATIHQPSALLFQTFDRLLFLAKGGKTVYFGDIGDQSHVLLEYFERCGARPCGDMENPAEYILEIVAGEASEGIDWVQRWNDSPERREVLAELERLQDPQQQPEPRARDGDSSNMEFAMPFTSQLYHVMKRAFQQYYRQPEYVFSKYSLGIACGLFIGFSFYKANNTEQGFQCALFSVFLLATVFTTLVNQITPRFVAQRALYEVRERPSRVYSWKVFILSNVFVEIPYHFVLGVCVWASFYWAVMGTGQDAERHVLALLYIVQFYLYVASMAHFVIAAIPQAPVAGILAVLMFAFAFIFNGMLQPPGDLPGFWIFMYRVSPFTYYTAGVGSSILHGRPVECSTSELSVFDPPSNYTCGQYMQKYVEAAGGQVYNPNATSACEYCSMTIADEYLALRWVYWKDRWRDYGIFWCYFVFNIAGAVMLYYVFRVKKWGKGK</sequence>
<comment type="subcellular location">
    <subcellularLocation>
        <location evidence="1">Cell membrane</location>
        <topology evidence="1">Multi-pass membrane protein</topology>
    </subcellularLocation>
</comment>
<comment type="similarity">
    <text evidence="2">Belongs to the ABC transporter superfamily. ABCG family. PDR (TC 3.A.1.205) subfamily.</text>
</comment>
<reference evidence="14" key="1">
    <citation type="journal article" date="2016" name="Genome Announc.">
        <title>Draft genome sequence of Aspergillus niger strain An76.</title>
        <authorList>
            <person name="Gong W."/>
            <person name="Cheng Z."/>
            <person name="Zhang H."/>
            <person name="Liu L."/>
            <person name="Gao P."/>
            <person name="Wang L."/>
        </authorList>
    </citation>
    <scope>NUCLEOTIDE SEQUENCE [LARGE SCALE GENOMIC DNA]</scope>
    <source>
        <strain evidence="14">An76</strain>
    </source>
</reference>
<dbReference type="OMA" id="NTQQGFQ"/>
<feature type="transmembrane region" description="Helical" evidence="11">
    <location>
        <begin position="1142"/>
        <end position="1160"/>
    </location>
</feature>
<dbReference type="Gene3D" id="3.40.50.300">
    <property type="entry name" value="P-loop containing nucleotide triphosphate hydrolases"/>
    <property type="match status" value="2"/>
</dbReference>
<evidence type="ECO:0000256" key="1">
    <source>
        <dbReference type="ARBA" id="ARBA00004651"/>
    </source>
</evidence>
<keyword evidence="4" id="KW-1003">Cell membrane</keyword>
<comment type="caution">
    <text evidence="13">The sequence shown here is derived from an EMBL/GenBank/DDBJ whole genome shotgun (WGS) entry which is preliminary data.</text>
</comment>
<proteinExistence type="inferred from homology"/>
<accession>A0A100I2L3</accession>
<evidence type="ECO:0000256" key="2">
    <source>
        <dbReference type="ARBA" id="ARBA00006012"/>
    </source>
</evidence>
<feature type="transmembrane region" description="Helical" evidence="11">
    <location>
        <begin position="1407"/>
        <end position="1427"/>
    </location>
</feature>
<keyword evidence="6" id="KW-0547">Nucleotide-binding</keyword>
<dbReference type="GO" id="GO:0005524">
    <property type="term" value="F:ATP binding"/>
    <property type="evidence" value="ECO:0007669"/>
    <property type="project" value="UniProtKB-KW"/>
</dbReference>
<dbReference type="InterPro" id="IPR043926">
    <property type="entry name" value="ABCG_dom"/>
</dbReference>
<feature type="domain" description="ABC transporter" evidence="12">
    <location>
        <begin position="120"/>
        <end position="371"/>
    </location>
</feature>
<dbReference type="InterPro" id="IPR017871">
    <property type="entry name" value="ABC_transporter-like_CS"/>
</dbReference>
<dbReference type="GO" id="GO:0005886">
    <property type="term" value="C:plasma membrane"/>
    <property type="evidence" value="ECO:0007669"/>
    <property type="project" value="UniProtKB-SubCell"/>
</dbReference>
<dbReference type="InterPro" id="IPR010929">
    <property type="entry name" value="PDR_CDR_ABC"/>
</dbReference>
<feature type="transmembrane region" description="Helical" evidence="11">
    <location>
        <begin position="1255"/>
        <end position="1278"/>
    </location>
</feature>
<dbReference type="InterPro" id="IPR003593">
    <property type="entry name" value="AAA+_ATPase"/>
</dbReference>
<dbReference type="Pfam" id="PF01061">
    <property type="entry name" value="ABC2_membrane"/>
    <property type="match status" value="2"/>
</dbReference>
<feature type="transmembrane region" description="Helical" evidence="11">
    <location>
        <begin position="480"/>
        <end position="504"/>
    </location>
</feature>
<evidence type="ECO:0000256" key="4">
    <source>
        <dbReference type="ARBA" id="ARBA00022475"/>
    </source>
</evidence>
<dbReference type="SMART" id="SM00382">
    <property type="entry name" value="AAA"/>
    <property type="match status" value="2"/>
</dbReference>
<feature type="transmembrane region" description="Helical" evidence="11">
    <location>
        <begin position="1225"/>
        <end position="1243"/>
    </location>
</feature>
<dbReference type="InterPro" id="IPR034001">
    <property type="entry name" value="ABCG_PDR_1"/>
</dbReference>
<feature type="transmembrane region" description="Helical" evidence="11">
    <location>
        <begin position="728"/>
        <end position="745"/>
    </location>
</feature>
<dbReference type="VEuPathDB" id="FungiDB:ASPNIDRAFT2_1082346"/>
<feature type="transmembrane region" description="Helical" evidence="11">
    <location>
        <begin position="1284"/>
        <end position="1302"/>
    </location>
</feature>
<feature type="transmembrane region" description="Helical" evidence="11">
    <location>
        <begin position="516"/>
        <end position="534"/>
    </location>
</feature>
<dbReference type="EMBL" id="BCMY01000001">
    <property type="protein sequence ID" value="GAQ33549.1"/>
    <property type="molecule type" value="Genomic_DNA"/>
</dbReference>
<keyword evidence="9 11" id="KW-0472">Membrane</keyword>
<keyword evidence="8 11" id="KW-1133">Transmembrane helix</keyword>
<evidence type="ECO:0000256" key="9">
    <source>
        <dbReference type="ARBA" id="ARBA00023136"/>
    </source>
</evidence>
<dbReference type="VEuPathDB" id="FungiDB:M747DRAFT_298389"/>
<evidence type="ECO:0000259" key="12">
    <source>
        <dbReference type="PROSITE" id="PS50893"/>
    </source>
</evidence>
<evidence type="ECO:0000256" key="10">
    <source>
        <dbReference type="SAM" id="MobiDB-lite"/>
    </source>
</evidence>
<dbReference type="Pfam" id="PF06422">
    <property type="entry name" value="PDR_CDR"/>
    <property type="match status" value="1"/>
</dbReference>
<dbReference type="InterPro" id="IPR034003">
    <property type="entry name" value="ABCG_PDR_2"/>
</dbReference>
<dbReference type="GO" id="GO:0140359">
    <property type="term" value="F:ABC-type transporter activity"/>
    <property type="evidence" value="ECO:0007669"/>
    <property type="project" value="InterPro"/>
</dbReference>
<keyword evidence="5 11" id="KW-0812">Transmembrane</keyword>
<evidence type="ECO:0000256" key="7">
    <source>
        <dbReference type="ARBA" id="ARBA00022840"/>
    </source>
</evidence>
<dbReference type="GO" id="GO:0016887">
    <property type="term" value="F:ATP hydrolysis activity"/>
    <property type="evidence" value="ECO:0007669"/>
    <property type="project" value="InterPro"/>
</dbReference>
<evidence type="ECO:0000256" key="11">
    <source>
        <dbReference type="SAM" id="Phobius"/>
    </source>
</evidence>
<dbReference type="FunFam" id="3.40.50.300:FF:000054">
    <property type="entry name" value="ABC multidrug transporter atrF"/>
    <property type="match status" value="1"/>
</dbReference>
<dbReference type="VEuPathDB" id="FungiDB:An01g03900"/>
<dbReference type="Pfam" id="PF14510">
    <property type="entry name" value="ABC_trans_N"/>
    <property type="match status" value="1"/>
</dbReference>
<dbReference type="PROSITE" id="PS00211">
    <property type="entry name" value="ABC_TRANSPORTER_1"/>
    <property type="match status" value="1"/>
</dbReference>
<dbReference type="InterPro" id="IPR003439">
    <property type="entry name" value="ABC_transporter-like_ATP-bd"/>
</dbReference>
<dbReference type="CDD" id="cd03232">
    <property type="entry name" value="ABCG_PDR_domain2"/>
    <property type="match status" value="1"/>
</dbReference>
<feature type="region of interest" description="Disordered" evidence="10">
    <location>
        <begin position="1"/>
        <end position="29"/>
    </location>
</feature>
<dbReference type="InterPro" id="IPR029481">
    <property type="entry name" value="ABC_trans_N"/>
</dbReference>
<evidence type="ECO:0000256" key="3">
    <source>
        <dbReference type="ARBA" id="ARBA00022448"/>
    </source>
</evidence>
<dbReference type="SUPFAM" id="SSF52540">
    <property type="entry name" value="P-loop containing nucleoside triphosphate hydrolases"/>
    <property type="match status" value="2"/>
</dbReference>
<gene>
    <name evidence="13" type="ORF">ABL_00225</name>
</gene>
<dbReference type="Pfam" id="PF00005">
    <property type="entry name" value="ABC_tran"/>
    <property type="match status" value="2"/>
</dbReference>
<keyword evidence="3" id="KW-0813">Transport</keyword>
<protein>
    <submittedName>
        <fullName evidence="13">ABC multidrug transporter</fullName>
    </submittedName>
</protein>
<feature type="transmembrane region" description="Helical" evidence="11">
    <location>
        <begin position="623"/>
        <end position="643"/>
    </location>
</feature>
<dbReference type="VEuPathDB" id="FungiDB:ATCC64974_19990"/>
<evidence type="ECO:0000313" key="13">
    <source>
        <dbReference type="EMBL" id="GAQ33549.1"/>
    </source>
</evidence>
<evidence type="ECO:0000256" key="8">
    <source>
        <dbReference type="ARBA" id="ARBA00022989"/>
    </source>
</evidence>